<accession>A0A4P5ZAI2</accession>
<comment type="caution">
    <text evidence="2">The sequence shown here is derived from an EMBL/GenBank/DDBJ whole genome shotgun (WGS) entry which is preliminary data.</text>
</comment>
<dbReference type="AlphaFoldDB" id="A0A4P5ZAI2"/>
<evidence type="ECO:0000313" key="2">
    <source>
        <dbReference type="EMBL" id="GDZ92493.1"/>
    </source>
</evidence>
<dbReference type="InterPro" id="IPR010985">
    <property type="entry name" value="Ribbon_hlx_hlx"/>
</dbReference>
<dbReference type="Proteomes" id="UP000299794">
    <property type="component" value="Unassembled WGS sequence"/>
</dbReference>
<evidence type="ECO:0000256" key="1">
    <source>
        <dbReference type="SAM" id="MobiDB-lite"/>
    </source>
</evidence>
<dbReference type="GO" id="GO:0006355">
    <property type="term" value="P:regulation of DNA-templated transcription"/>
    <property type="evidence" value="ECO:0007669"/>
    <property type="project" value="InterPro"/>
</dbReference>
<dbReference type="RefSeq" id="WP_026786649.1">
    <property type="nucleotide sequence ID" value="NZ_BJCD01000028.1"/>
</dbReference>
<name>A0A4P5ZAI2_PLAAG</name>
<reference evidence="3" key="1">
    <citation type="submission" date="2019-02" db="EMBL/GenBank/DDBJ databases">
        <title>Draft genome sequence of Planktothrix agardhii NIES-905.</title>
        <authorList>
            <person name="Yamaguchi H."/>
            <person name="Suzuki S."/>
            <person name="Kawachi M."/>
        </authorList>
    </citation>
    <scope>NUCLEOTIDE SEQUENCE [LARGE SCALE GENOMIC DNA]</scope>
    <source>
        <strain evidence="3">CCAP 1459/11A</strain>
    </source>
</reference>
<proteinExistence type="predicted"/>
<dbReference type="SUPFAM" id="SSF47598">
    <property type="entry name" value="Ribbon-helix-helix"/>
    <property type="match status" value="1"/>
</dbReference>
<feature type="region of interest" description="Disordered" evidence="1">
    <location>
        <begin position="99"/>
        <end position="122"/>
    </location>
</feature>
<dbReference type="InterPro" id="IPR013321">
    <property type="entry name" value="Arc_rbn_hlx_hlx"/>
</dbReference>
<gene>
    <name evidence="2" type="ORF">PA905_01880</name>
</gene>
<organism evidence="2 3">
    <name type="scientific">Planktothrix agardhii CCAP 1459/11A</name>
    <dbReference type="NCBI Taxonomy" id="282420"/>
    <lineage>
        <taxon>Bacteria</taxon>
        <taxon>Bacillati</taxon>
        <taxon>Cyanobacteriota</taxon>
        <taxon>Cyanophyceae</taxon>
        <taxon>Oscillatoriophycideae</taxon>
        <taxon>Oscillatoriales</taxon>
        <taxon>Microcoleaceae</taxon>
        <taxon>Planktothrix</taxon>
    </lineage>
</organism>
<dbReference type="Gene3D" id="1.10.1220.10">
    <property type="entry name" value="Met repressor-like"/>
    <property type="match status" value="1"/>
</dbReference>
<dbReference type="EMBL" id="BJCD01000028">
    <property type="protein sequence ID" value="GDZ92493.1"/>
    <property type="molecule type" value="Genomic_DNA"/>
</dbReference>
<sequence>MQNKQKVTLYIPPELHRKLKIKAAVESEPMSSIAERAIVFYLNNSELVDEVEASYGQAHRVYSCPDCSSSIILKEGELTSLREQPSILSDDELPVGSVREMESSTAQSGEEKLVPCSIPSLI</sequence>
<protein>
    <submittedName>
        <fullName evidence="2">Uncharacterized protein</fullName>
    </submittedName>
</protein>
<evidence type="ECO:0000313" key="3">
    <source>
        <dbReference type="Proteomes" id="UP000299794"/>
    </source>
</evidence>